<dbReference type="EMBL" id="GBXM01065101">
    <property type="protein sequence ID" value="JAH43476.1"/>
    <property type="molecule type" value="Transcribed_RNA"/>
</dbReference>
<sequence length="23" mass="2775">MSCVLYMKNEAFFLDLTEQYIDT</sequence>
<protein>
    <submittedName>
        <fullName evidence="1">Uncharacterized protein</fullName>
    </submittedName>
</protein>
<reference evidence="1" key="2">
    <citation type="journal article" date="2015" name="Fish Shellfish Immunol.">
        <title>Early steps in the European eel (Anguilla anguilla)-Vibrio vulnificus interaction in the gills: Role of the RtxA13 toxin.</title>
        <authorList>
            <person name="Callol A."/>
            <person name="Pajuelo D."/>
            <person name="Ebbesson L."/>
            <person name="Teles M."/>
            <person name="MacKenzie S."/>
            <person name="Amaro C."/>
        </authorList>
    </citation>
    <scope>NUCLEOTIDE SEQUENCE</scope>
</reference>
<organism evidence="1">
    <name type="scientific">Anguilla anguilla</name>
    <name type="common">European freshwater eel</name>
    <name type="synonym">Muraena anguilla</name>
    <dbReference type="NCBI Taxonomy" id="7936"/>
    <lineage>
        <taxon>Eukaryota</taxon>
        <taxon>Metazoa</taxon>
        <taxon>Chordata</taxon>
        <taxon>Craniata</taxon>
        <taxon>Vertebrata</taxon>
        <taxon>Euteleostomi</taxon>
        <taxon>Actinopterygii</taxon>
        <taxon>Neopterygii</taxon>
        <taxon>Teleostei</taxon>
        <taxon>Anguilliformes</taxon>
        <taxon>Anguillidae</taxon>
        <taxon>Anguilla</taxon>
    </lineage>
</organism>
<accession>A0A0E9SQA0</accession>
<dbReference type="AlphaFoldDB" id="A0A0E9SQA0"/>
<evidence type="ECO:0000313" key="1">
    <source>
        <dbReference type="EMBL" id="JAH43476.1"/>
    </source>
</evidence>
<name>A0A0E9SQA0_ANGAN</name>
<reference evidence="1" key="1">
    <citation type="submission" date="2014-11" db="EMBL/GenBank/DDBJ databases">
        <authorList>
            <person name="Amaro Gonzalez C."/>
        </authorList>
    </citation>
    <scope>NUCLEOTIDE SEQUENCE</scope>
</reference>
<proteinExistence type="predicted"/>